<dbReference type="OrthoDB" id="2285229at2759"/>
<evidence type="ECO:0000259" key="2">
    <source>
        <dbReference type="SMART" id="SM00955"/>
    </source>
</evidence>
<evidence type="ECO:0000256" key="1">
    <source>
        <dbReference type="SAM" id="MobiDB-lite"/>
    </source>
</evidence>
<dbReference type="STRING" id="1392247.A0A3N4L4H3"/>
<evidence type="ECO:0000313" key="3">
    <source>
        <dbReference type="EMBL" id="RPB16678.1"/>
    </source>
</evidence>
<dbReference type="PANTHER" id="PTHR23355:SF65">
    <property type="entry name" value="EXORIBONUCLEASE CYT-4, PUTATIVE (AFU_ORTHOLOGUE AFUA_7G01550)-RELATED"/>
    <property type="match status" value="1"/>
</dbReference>
<feature type="domain" description="RNB" evidence="2">
    <location>
        <begin position="1098"/>
        <end position="1445"/>
    </location>
</feature>
<feature type="compositionally biased region" description="Low complexity" evidence="1">
    <location>
        <begin position="76"/>
        <end position="120"/>
    </location>
</feature>
<dbReference type="GO" id="GO:0000932">
    <property type="term" value="C:P-body"/>
    <property type="evidence" value="ECO:0007669"/>
    <property type="project" value="TreeGrafter"/>
</dbReference>
<dbReference type="Proteomes" id="UP000277580">
    <property type="component" value="Unassembled WGS sequence"/>
</dbReference>
<proteinExistence type="predicted"/>
<evidence type="ECO:0000313" key="4">
    <source>
        <dbReference type="Proteomes" id="UP000277580"/>
    </source>
</evidence>
<dbReference type="InterPro" id="IPR050180">
    <property type="entry name" value="RNR_Ribonuclease"/>
</dbReference>
<protein>
    <submittedName>
        <fullName evidence="3">RNB-domain-containing protein</fullName>
    </submittedName>
</protein>
<name>A0A3N4L4H3_9PEZI</name>
<dbReference type="EMBL" id="ML119108">
    <property type="protein sequence ID" value="RPB16678.1"/>
    <property type="molecule type" value="Genomic_DNA"/>
</dbReference>
<dbReference type="Pfam" id="PF00773">
    <property type="entry name" value="RNB"/>
    <property type="match status" value="1"/>
</dbReference>
<dbReference type="GO" id="GO:0003723">
    <property type="term" value="F:RNA binding"/>
    <property type="evidence" value="ECO:0007669"/>
    <property type="project" value="InterPro"/>
</dbReference>
<organism evidence="3 4">
    <name type="scientific">Morchella conica CCBAS932</name>
    <dbReference type="NCBI Taxonomy" id="1392247"/>
    <lineage>
        <taxon>Eukaryota</taxon>
        <taxon>Fungi</taxon>
        <taxon>Dikarya</taxon>
        <taxon>Ascomycota</taxon>
        <taxon>Pezizomycotina</taxon>
        <taxon>Pezizomycetes</taxon>
        <taxon>Pezizales</taxon>
        <taxon>Morchellaceae</taxon>
        <taxon>Morchella</taxon>
    </lineage>
</organism>
<reference evidence="3 4" key="1">
    <citation type="journal article" date="2018" name="Nat. Ecol. Evol.">
        <title>Pezizomycetes genomes reveal the molecular basis of ectomycorrhizal truffle lifestyle.</title>
        <authorList>
            <person name="Murat C."/>
            <person name="Payen T."/>
            <person name="Noel B."/>
            <person name="Kuo A."/>
            <person name="Morin E."/>
            <person name="Chen J."/>
            <person name="Kohler A."/>
            <person name="Krizsan K."/>
            <person name="Balestrini R."/>
            <person name="Da Silva C."/>
            <person name="Montanini B."/>
            <person name="Hainaut M."/>
            <person name="Levati E."/>
            <person name="Barry K.W."/>
            <person name="Belfiori B."/>
            <person name="Cichocki N."/>
            <person name="Clum A."/>
            <person name="Dockter R.B."/>
            <person name="Fauchery L."/>
            <person name="Guy J."/>
            <person name="Iotti M."/>
            <person name="Le Tacon F."/>
            <person name="Lindquist E.A."/>
            <person name="Lipzen A."/>
            <person name="Malagnac F."/>
            <person name="Mello A."/>
            <person name="Molinier V."/>
            <person name="Miyauchi S."/>
            <person name="Poulain J."/>
            <person name="Riccioni C."/>
            <person name="Rubini A."/>
            <person name="Sitrit Y."/>
            <person name="Splivallo R."/>
            <person name="Traeger S."/>
            <person name="Wang M."/>
            <person name="Zifcakova L."/>
            <person name="Wipf D."/>
            <person name="Zambonelli A."/>
            <person name="Paolocci F."/>
            <person name="Nowrousian M."/>
            <person name="Ottonello S."/>
            <person name="Baldrian P."/>
            <person name="Spatafora J.W."/>
            <person name="Henrissat B."/>
            <person name="Nagy L.G."/>
            <person name="Aury J.M."/>
            <person name="Wincker P."/>
            <person name="Grigoriev I.V."/>
            <person name="Bonfante P."/>
            <person name="Martin F.M."/>
        </authorList>
    </citation>
    <scope>NUCLEOTIDE SEQUENCE [LARGE SCALE GENOMIC DNA]</scope>
    <source>
        <strain evidence="3 4">CCBAS932</strain>
    </source>
</reference>
<dbReference type="InParanoid" id="A0A3N4L4H3"/>
<sequence length="1575" mass="176157">MHNSYVVVLRSRTHLARPLLQRSIRLHTPHTVAGASPLRCFFATVSEGSERSEASEPAVPSPSSSVAAGLESSDNAPATTPTTPTTQAQAQTPAETQTPTQIETHTQTQTESQTQTQPETVGQDQQGIPLRKTLSGAPIRRVRTTLQDPEVISRTAFFIRRSGEEASYRIITLERLLEICRDPTVVPNDNIMIRKLEVNLERKGLLKETTYYIKHSDLAEERRWVAAGREGPGSQEEGEAAVGRSPVLELLEVADVESDRSKYVVINHNVAHLGIGMRKPRPGQLMNPVASFYPQRIAENMKALKLAGTNTHVMVEVTDGKFHAYPITTALGIVANQISRLSHNLDKNYVKKYSQARGFWEGKVYRSMLVQLTQATEYANAILQTPIDEPISITSAVAGKPETISRYDALVLYFAESAEAMRKLKKIVTNSTLSRESDGIIEDKDELDELDNFAEMELLNRRIIDNIKAIKAMPEVAGRVVVERFTGPSSMRPVSALELVLRQMANNMENIENEVRNITKPRPVVVRYVNALPYPRAAAAAVLAQKQEAEEKTRLIKFVRSSSPPLPTEGAPPIRNIHCDSGVSSTRITTSIPAPVTTTTIPGGSREYSTANITFRGLEMRRKDFVKNRNAFGRIIPVDAPPPKEGPIVVKEGTIRHKLQLAEQKRLEAMQGLGYSLMAASQLGGSGAGAGAVAEVMMKEGDGGGVSTWEGTGEFGGLNDESGLTPLKKGDLCELRMSGGARVAIYLRPSPNGQPTSDFLLESGERAMYAAARVSFAIPSFISEKKAAEIIHTVDIMRSNTDLPPQRHSELVLPRSTMADVIQKMRTFSDKSRALYADEKANFVKLYERMALEGEDTELTLFEAAEEIFGQAYGDEQLYTTHLALMEDGVRYLTDKGAHRATSTFKVRAKRDVRMIEFVTEQVRLGTGAEKEADKIVFKKLKEQVPLLESFARKARHLIDISRRNTEKDLRAKEGPVTRVPVKEVQWDENDIKFIDYIKAGVLQYGSQSVPMDGLVPVILRAVNRYEGELDNITAFQFIADIGAWNKWEDLALRQKNIAFPGMGTSRQADEDQKRLNVVNGPKGVEKLELVDAMKDIRKDWGRMEVFAIDDITAHEIDDGISLERIDKETNWVHIHIANPTAWLPPNHWLSDLAFRRKQSLYLPNQVLPMLPVALTDKIGLASGRCVMTMSAKVNMEGEVLDFNLQSGFVRNVKRFTYDTVSAALGYHQSEYTSFEIGKFPKPPRKDTAKPDERQIKDLKTLNDIALAFRKKRVRNNLINVITPRVNVEVYTGLKPFVHPTTSTMPYLYRGHPAMRFSIESSTASDDGSHFLVSEMMQLANSITAKFCGKHNIAVPFRVMEYDYDRADLVASYKNKILPARNELGSVKPELGIQYMMLIGKTRISASPSPHRLMGLDDGYIRATSPLRRYSDMITHWQIESFLLGKEPRTHKQITPFALELERGERLSAFTMKESKRFWAAVAIKRLMDLKDPQLPKTLTFMVMEKVPHPSMSIGLVWELGMAGKVAYENSAQEMGVRAGDTLEVEPMVAVPGERMVWFKYRRIIKRRELDDVFL</sequence>
<dbReference type="InterPro" id="IPR056624">
    <property type="entry name" value="WH_CYT4"/>
</dbReference>
<dbReference type="InterPro" id="IPR012340">
    <property type="entry name" value="NA-bd_OB-fold"/>
</dbReference>
<keyword evidence="4" id="KW-1185">Reference proteome</keyword>
<accession>A0A3N4L4H3</accession>
<dbReference type="GO" id="GO:0006402">
    <property type="term" value="P:mRNA catabolic process"/>
    <property type="evidence" value="ECO:0007669"/>
    <property type="project" value="TreeGrafter"/>
</dbReference>
<gene>
    <name evidence="3" type="ORF">P167DRAFT_562199</name>
</gene>
<feature type="compositionally biased region" description="Low complexity" evidence="1">
    <location>
        <begin position="55"/>
        <end position="68"/>
    </location>
</feature>
<dbReference type="GO" id="GO:0000175">
    <property type="term" value="F:3'-5'-RNA exonuclease activity"/>
    <property type="evidence" value="ECO:0007669"/>
    <property type="project" value="TreeGrafter"/>
</dbReference>
<dbReference type="PANTHER" id="PTHR23355">
    <property type="entry name" value="RIBONUCLEASE"/>
    <property type="match status" value="1"/>
</dbReference>
<dbReference type="InterPro" id="IPR001900">
    <property type="entry name" value="RNase_II/R"/>
</dbReference>
<dbReference type="Pfam" id="PF23216">
    <property type="entry name" value="WHD_CYT4"/>
    <property type="match status" value="1"/>
</dbReference>
<dbReference type="SUPFAM" id="SSF50249">
    <property type="entry name" value="Nucleic acid-binding proteins"/>
    <property type="match status" value="1"/>
</dbReference>
<feature type="region of interest" description="Disordered" evidence="1">
    <location>
        <begin position="50"/>
        <end position="136"/>
    </location>
</feature>
<dbReference type="SMART" id="SM00955">
    <property type="entry name" value="RNB"/>
    <property type="match status" value="1"/>
</dbReference>